<feature type="transmembrane region" description="Helical" evidence="6">
    <location>
        <begin position="186"/>
        <end position="205"/>
    </location>
</feature>
<evidence type="ECO:0000256" key="5">
    <source>
        <dbReference type="ARBA" id="ARBA00023136"/>
    </source>
</evidence>
<proteinExistence type="predicted"/>
<dbReference type="Proteomes" id="UP000266426">
    <property type="component" value="Unassembled WGS sequence"/>
</dbReference>
<feature type="transmembrane region" description="Helical" evidence="6">
    <location>
        <begin position="12"/>
        <end position="34"/>
    </location>
</feature>
<dbReference type="InterPro" id="IPR004869">
    <property type="entry name" value="MMPL_dom"/>
</dbReference>
<feature type="transmembrane region" description="Helical" evidence="6">
    <location>
        <begin position="239"/>
        <end position="263"/>
    </location>
</feature>
<evidence type="ECO:0000256" key="6">
    <source>
        <dbReference type="SAM" id="Phobius"/>
    </source>
</evidence>
<feature type="transmembrane region" description="Helical" evidence="6">
    <location>
        <begin position="647"/>
        <end position="667"/>
    </location>
</feature>
<evidence type="ECO:0000256" key="4">
    <source>
        <dbReference type="ARBA" id="ARBA00022989"/>
    </source>
</evidence>
<evidence type="ECO:0000256" key="2">
    <source>
        <dbReference type="ARBA" id="ARBA00022475"/>
    </source>
</evidence>
<feature type="transmembrane region" description="Helical" evidence="6">
    <location>
        <begin position="283"/>
        <end position="302"/>
    </location>
</feature>
<keyword evidence="4 6" id="KW-1133">Transmembrane helix</keyword>
<feature type="transmembrane region" description="Helical" evidence="6">
    <location>
        <begin position="550"/>
        <end position="569"/>
    </location>
</feature>
<feature type="transmembrane region" description="Helical" evidence="6">
    <location>
        <begin position="576"/>
        <end position="598"/>
    </location>
</feature>
<gene>
    <name evidence="8" type="ORF">C4541_07625</name>
</gene>
<organism evidence="8 9">
    <name type="scientific">Candidatus Auribacter fodinae</name>
    <dbReference type="NCBI Taxonomy" id="2093366"/>
    <lineage>
        <taxon>Bacteria</taxon>
        <taxon>Pseudomonadati</taxon>
        <taxon>Candidatus Auribacterota</taxon>
        <taxon>Candidatus Auribacteria</taxon>
        <taxon>Candidatus Auribacterales</taxon>
        <taxon>Candidatus Auribacteraceae</taxon>
        <taxon>Candidatus Auribacter</taxon>
    </lineage>
</organism>
<feature type="transmembrane region" description="Helical" evidence="6">
    <location>
        <begin position="517"/>
        <end position="538"/>
    </location>
</feature>
<dbReference type="PANTHER" id="PTHR33406:SF13">
    <property type="entry name" value="MEMBRANE PROTEIN YDFJ"/>
    <property type="match status" value="1"/>
</dbReference>
<feature type="transmembrane region" description="Helical" evidence="6">
    <location>
        <begin position="360"/>
        <end position="379"/>
    </location>
</feature>
<evidence type="ECO:0000259" key="7">
    <source>
        <dbReference type="Pfam" id="PF03176"/>
    </source>
</evidence>
<dbReference type="InterPro" id="IPR050545">
    <property type="entry name" value="Mycobact_MmpL"/>
</dbReference>
<evidence type="ECO:0000313" key="8">
    <source>
        <dbReference type="EMBL" id="RJP58663.1"/>
    </source>
</evidence>
<dbReference type="Gene3D" id="1.20.1640.10">
    <property type="entry name" value="Multidrug efflux transporter AcrB transmembrane domain"/>
    <property type="match status" value="2"/>
</dbReference>
<comment type="caution">
    <text evidence="8">The sequence shown here is derived from an EMBL/GenBank/DDBJ whole genome shotgun (WGS) entry which is preliminary data.</text>
</comment>
<dbReference type="PANTHER" id="PTHR33406">
    <property type="entry name" value="MEMBRANE PROTEIN MJ1562-RELATED"/>
    <property type="match status" value="1"/>
</dbReference>
<keyword evidence="5 6" id="KW-0472">Membrane</keyword>
<evidence type="ECO:0000256" key="3">
    <source>
        <dbReference type="ARBA" id="ARBA00022692"/>
    </source>
</evidence>
<feature type="transmembrane region" description="Helical" evidence="6">
    <location>
        <begin position="309"/>
        <end position="331"/>
    </location>
</feature>
<sequence>MSRPVFTRFLYNYIPAAFWIVFTGAGLLVLFLFFDITPKVGADFFFSSDNPKFLYNKLISSIFPQESSQLIISATGDIQSEPYYTNIWELTEELLKIKQVTTVKSLSKGPKDVEDALESPLWKRLLISQQQDSSNLLVFLTNADPQDIIPQFEELIRKHSQPGFRLNIAGLPYVVEMIRRNLMHDFKIFTFVAFIMFGIVIMIIFRSVTVFIGTFLSCSSACVLTLLCTNMLGIETGIITVNLATIVFVLTLSHIIFITHNWSNASEGNKSAAFSAISVTLNASFWCMLTTLLGFLSLVFVPAKPLRQLGVSGSIGTIMAIFTAYCMYPFFLNLTQPKQGVKEETTLNPAICGVFNSAKWIVTALIIMALCAVPALSFLNDDPSLFSYFKEGSELRKGLEYIDSNGGSSPLSLMIRDAQGNKLNNKKSYEQLWKLMDAIENDPNVESVISLPVIMAEGNRAPLSFLLTWENLLKIMEKPLFNKISNSFVTGDRISGHFFLRMKESVRNKSRTEVVDHLVNIVSENGFLTEIVGGLYYLQGEMSKMVTSSLIYGLGRLLVMFGIIAFMVSRSVIVTFAMVITLCITPLIMFGVVGYFAIPVDIISAPAANVAIAMGIDSMIHMAITARRKYGSSANAWQETQRELWKPILNSMVIICAGFGIFSLSSFPPTQRFGMLIFLGTIVAAISALFVLPMCTETANKLRKK</sequence>
<feature type="domain" description="Membrane transport protein MMPL" evidence="7">
    <location>
        <begin position="99"/>
        <end position="335"/>
    </location>
</feature>
<protein>
    <recommendedName>
        <fullName evidence="7">Membrane transport protein MMPL domain-containing protein</fullName>
    </recommendedName>
</protein>
<evidence type="ECO:0000256" key="1">
    <source>
        <dbReference type="ARBA" id="ARBA00004651"/>
    </source>
</evidence>
<dbReference type="Pfam" id="PF03176">
    <property type="entry name" value="MMPL"/>
    <property type="match status" value="2"/>
</dbReference>
<feature type="transmembrane region" description="Helical" evidence="6">
    <location>
        <begin position="211"/>
        <end position="232"/>
    </location>
</feature>
<feature type="transmembrane region" description="Helical" evidence="6">
    <location>
        <begin position="673"/>
        <end position="695"/>
    </location>
</feature>
<dbReference type="GO" id="GO:0005886">
    <property type="term" value="C:plasma membrane"/>
    <property type="evidence" value="ECO:0007669"/>
    <property type="project" value="UniProtKB-SubCell"/>
</dbReference>
<feature type="domain" description="Membrane transport protein MMPL" evidence="7">
    <location>
        <begin position="406"/>
        <end position="693"/>
    </location>
</feature>
<evidence type="ECO:0000313" key="9">
    <source>
        <dbReference type="Proteomes" id="UP000266426"/>
    </source>
</evidence>
<dbReference type="SUPFAM" id="SSF82866">
    <property type="entry name" value="Multidrug efflux transporter AcrB transmembrane domain"/>
    <property type="match status" value="2"/>
</dbReference>
<reference evidence="8 9" key="1">
    <citation type="journal article" date="2017" name="ISME J.">
        <title>Energy and carbon metabolisms in a deep terrestrial subsurface fluid microbial community.</title>
        <authorList>
            <person name="Momper L."/>
            <person name="Jungbluth S.P."/>
            <person name="Lee M.D."/>
            <person name="Amend J.P."/>
        </authorList>
    </citation>
    <scope>NUCLEOTIDE SEQUENCE [LARGE SCALE GENOMIC DNA]</scope>
    <source>
        <strain evidence="8">SURF_26</strain>
    </source>
</reference>
<keyword evidence="2" id="KW-1003">Cell membrane</keyword>
<name>A0A3A4R209_9BACT</name>
<comment type="subcellular location">
    <subcellularLocation>
        <location evidence="1">Cell membrane</location>
        <topology evidence="1">Multi-pass membrane protein</topology>
    </subcellularLocation>
</comment>
<dbReference type="AlphaFoldDB" id="A0A3A4R209"/>
<dbReference type="EMBL" id="QZJZ01000063">
    <property type="protein sequence ID" value="RJP58663.1"/>
    <property type="molecule type" value="Genomic_DNA"/>
</dbReference>
<keyword evidence="3 6" id="KW-0812">Transmembrane</keyword>
<accession>A0A3A4R209</accession>
<feature type="transmembrane region" description="Helical" evidence="6">
    <location>
        <begin position="604"/>
        <end position="626"/>
    </location>
</feature>